<dbReference type="Proteomes" id="UP000236723">
    <property type="component" value="Unassembled WGS sequence"/>
</dbReference>
<dbReference type="AlphaFoldDB" id="A0A1H6E2C5"/>
<gene>
    <name evidence="1" type="ORF">SAMN04489712_13037</name>
</gene>
<protein>
    <submittedName>
        <fullName evidence="1">Uncharacterized protein</fullName>
    </submittedName>
</protein>
<evidence type="ECO:0000313" key="1">
    <source>
        <dbReference type="EMBL" id="SEG91742.1"/>
    </source>
</evidence>
<organism evidence="1 2">
    <name type="scientific">Thermomonospora echinospora</name>
    <dbReference type="NCBI Taxonomy" id="1992"/>
    <lineage>
        <taxon>Bacteria</taxon>
        <taxon>Bacillati</taxon>
        <taxon>Actinomycetota</taxon>
        <taxon>Actinomycetes</taxon>
        <taxon>Streptosporangiales</taxon>
        <taxon>Thermomonosporaceae</taxon>
        <taxon>Thermomonospora</taxon>
    </lineage>
</organism>
<proteinExistence type="predicted"/>
<accession>A0A1H6E2C5</accession>
<sequence>MIQLISVDEVPPQPEPLPSIPVPQSLHGSHEAVRALRDTPGLLHVSAKTKDRALLIAQAIADECGRRGYAFGLRHEGEPGFQITNDDICFEFTLAEELERGEVMDSEKLAAAKYDWQRVPSSLGQVFSGRLILRLEAGYGSTFWADRKRWNLDQKLPAVFKEIADRTAAQLEARDRAQAERLRRRQAWEEAIPRAKRAYLDALNRDRLHRQAARSAEAEALRSYCARLKDAIDACDDPRQAQRIMEWTQWAQSEADRIDPLHDLDSLTYVTPATIEPSDFDEFMPPGMSAYRPPD</sequence>
<dbReference type="RefSeq" id="WP_146087648.1">
    <property type="nucleotide sequence ID" value="NZ_FNVO01000030.1"/>
</dbReference>
<reference evidence="2" key="1">
    <citation type="submission" date="2016-10" db="EMBL/GenBank/DDBJ databases">
        <authorList>
            <person name="Varghese N."/>
            <person name="Submissions S."/>
        </authorList>
    </citation>
    <scope>NUCLEOTIDE SEQUENCE [LARGE SCALE GENOMIC DNA]</scope>
    <source>
        <strain evidence="2">DSM 43163</strain>
    </source>
</reference>
<evidence type="ECO:0000313" key="2">
    <source>
        <dbReference type="Proteomes" id="UP000236723"/>
    </source>
</evidence>
<name>A0A1H6E2C5_9ACTN</name>
<keyword evidence="2" id="KW-1185">Reference proteome</keyword>
<dbReference type="EMBL" id="FNVO01000030">
    <property type="protein sequence ID" value="SEG91742.1"/>
    <property type="molecule type" value="Genomic_DNA"/>
</dbReference>
<dbReference type="OrthoDB" id="3989267at2"/>